<keyword evidence="2" id="KW-1185">Reference proteome</keyword>
<proteinExistence type="predicted"/>
<dbReference type="EMBL" id="CP102845">
    <property type="protein sequence ID" value="UVF18132.1"/>
    <property type="molecule type" value="Genomic_DNA"/>
</dbReference>
<dbReference type="Proteomes" id="UP001017257">
    <property type="component" value="Chromosome"/>
</dbReference>
<organism evidence="1 2">
    <name type="scientific">Microvirga terrae</name>
    <dbReference type="NCBI Taxonomy" id="2740529"/>
    <lineage>
        <taxon>Bacteria</taxon>
        <taxon>Pseudomonadati</taxon>
        <taxon>Pseudomonadota</taxon>
        <taxon>Alphaproteobacteria</taxon>
        <taxon>Hyphomicrobiales</taxon>
        <taxon>Methylobacteriaceae</taxon>
        <taxon>Microvirga</taxon>
    </lineage>
</organism>
<evidence type="ECO:0000313" key="1">
    <source>
        <dbReference type="EMBL" id="UVF18132.1"/>
    </source>
</evidence>
<evidence type="ECO:0000313" key="2">
    <source>
        <dbReference type="Proteomes" id="UP001017257"/>
    </source>
</evidence>
<gene>
    <name evidence="1" type="ORF">HPT29_016635</name>
</gene>
<sequence length="75" mass="8369">MTPDQVELVAQAFYGAEYPGDWGDAPEALQEQFRDLARTAILLLHRQTSRSLLSSLIMAKVLEPAREDDVVQLPS</sequence>
<dbReference type="RefSeq" id="WP_173949268.1">
    <property type="nucleotide sequence ID" value="NZ_CP102845.1"/>
</dbReference>
<accession>A0ABY5RPI4</accession>
<name>A0ABY5RPI4_9HYPH</name>
<reference evidence="1" key="1">
    <citation type="submission" date="2022-08" db="EMBL/GenBank/DDBJ databases">
        <title>Microvirga terrae sp. nov., isolated from soil.</title>
        <authorList>
            <person name="Kim K.H."/>
            <person name="Seo Y.L."/>
            <person name="Kim J.M."/>
            <person name="Lee J.K."/>
            <person name="Han D.M."/>
            <person name="Jeon C.O."/>
        </authorList>
    </citation>
    <scope>NUCLEOTIDE SEQUENCE</scope>
    <source>
        <strain evidence="1">R24</strain>
    </source>
</reference>
<protein>
    <submittedName>
        <fullName evidence="1">Uncharacterized protein</fullName>
    </submittedName>
</protein>